<dbReference type="Gene3D" id="3.40.50.300">
    <property type="entry name" value="P-loop containing nucleotide triphosphate hydrolases"/>
    <property type="match status" value="2"/>
</dbReference>
<dbReference type="Proteomes" id="UP000245133">
    <property type="component" value="Unassembled WGS sequence"/>
</dbReference>
<proteinExistence type="inferred from homology"/>
<keyword evidence="4" id="KW-0347">Helicase</keyword>
<keyword evidence="3" id="KW-0378">Hydrolase</keyword>
<dbReference type="InterPro" id="IPR041679">
    <property type="entry name" value="DNA2/NAM7-like_C"/>
</dbReference>
<reference evidence="9 10" key="1">
    <citation type="submission" date="2018-02" db="EMBL/GenBank/DDBJ databases">
        <title>Novel Leptospira species isolated from soil and water in Japan.</title>
        <authorList>
            <person name="Nakao R."/>
            <person name="Masuzawa T."/>
        </authorList>
    </citation>
    <scope>NUCLEOTIDE SEQUENCE [LARGE SCALE GENOMIC DNA]</scope>
    <source>
        <strain evidence="9 10">YH101</strain>
    </source>
</reference>
<organism evidence="9 10">
    <name type="scientific">Leptospira ryugenii</name>
    <dbReference type="NCBI Taxonomy" id="1917863"/>
    <lineage>
        <taxon>Bacteria</taxon>
        <taxon>Pseudomonadati</taxon>
        <taxon>Spirochaetota</taxon>
        <taxon>Spirochaetia</taxon>
        <taxon>Leptospirales</taxon>
        <taxon>Leptospiraceae</taxon>
        <taxon>Leptospira</taxon>
    </lineage>
</organism>
<dbReference type="InterPro" id="IPR041677">
    <property type="entry name" value="DNA2/NAM7_AAA_11"/>
</dbReference>
<evidence type="ECO:0000256" key="5">
    <source>
        <dbReference type="ARBA" id="ARBA00022840"/>
    </source>
</evidence>
<sequence>MPQFTSLEEEIQFQTKRLALEREKEREQFTEKNQNQLKLKKCILEEIQFLYGNTWKVSFSHTNFSSINDWHKGQSVLIQSESESTYGHIVSIDKSKIIIQSLGEQEWESDEYEIIAWFQESTYKMYEEVVHLLGQDRFQLAKKKLSWILSYSKGDKPSTPKAEVSPIEKLLSLNEYGFVFGPPGTGKTFLLMNTAEAIIAKKQKLLVLCPNNYACDMIVERAIAKDWNVIRLGNSTKIKETALAYHLDSLVEKDHAQRQIQKWQNELKSIQKKYRSWKRNFGKEEREERQSLKKEAKDLLQTIKREEENVRQKIFDKAEMIVGTFSSYFPFLKKGILFDYVFVDEATQATDVACYMAMMCGSHCFYFGDPKQLPYTYLLPEHQKIPSFLEKGILEDQGERTVFLNTQFRMLPEIVKFPNQYFYENQVQTSPNVKHNQNIQNEMLRLFYSDKSLLWIDTAGTDNQEERNKTTGSIFNLCEADLVTNFVKNGLNPNLCQILTPYSEQKERIERMTNYSIPVQTFDSFQGRESDMVVISFVRTNDENSLGFLADERRLNVALTRAKFALVLIGDSSTLCTNPIFERLYESVKELGEIKSIYEYLSL</sequence>
<dbReference type="InterPro" id="IPR027417">
    <property type="entry name" value="P-loop_NTPase"/>
</dbReference>
<keyword evidence="10" id="KW-1185">Reference proteome</keyword>
<dbReference type="GO" id="GO:0005694">
    <property type="term" value="C:chromosome"/>
    <property type="evidence" value="ECO:0007669"/>
    <property type="project" value="UniProtKB-ARBA"/>
</dbReference>
<evidence type="ECO:0000259" key="8">
    <source>
        <dbReference type="Pfam" id="PF13087"/>
    </source>
</evidence>
<dbReference type="SUPFAM" id="SSF52540">
    <property type="entry name" value="P-loop containing nucleoside triphosphate hydrolases"/>
    <property type="match status" value="1"/>
</dbReference>
<evidence type="ECO:0000313" key="9">
    <source>
        <dbReference type="EMBL" id="GBF49541.1"/>
    </source>
</evidence>
<dbReference type="GO" id="GO:0016787">
    <property type="term" value="F:hydrolase activity"/>
    <property type="evidence" value="ECO:0007669"/>
    <property type="project" value="UniProtKB-KW"/>
</dbReference>
<dbReference type="EMBL" id="BFBB01000003">
    <property type="protein sequence ID" value="GBF49541.1"/>
    <property type="molecule type" value="Genomic_DNA"/>
</dbReference>
<comment type="caution">
    <text evidence="9">The sequence shown here is derived from an EMBL/GenBank/DDBJ whole genome shotgun (WGS) entry which is preliminary data.</text>
</comment>
<dbReference type="PANTHER" id="PTHR43788">
    <property type="entry name" value="DNA2/NAM7 HELICASE FAMILY MEMBER"/>
    <property type="match status" value="1"/>
</dbReference>
<dbReference type="InterPro" id="IPR050534">
    <property type="entry name" value="Coronavir_polyprotein_1ab"/>
</dbReference>
<dbReference type="GO" id="GO:0043139">
    <property type="term" value="F:5'-3' DNA helicase activity"/>
    <property type="evidence" value="ECO:0007669"/>
    <property type="project" value="TreeGrafter"/>
</dbReference>
<keyword evidence="5" id="KW-0067">ATP-binding</keyword>
<dbReference type="AlphaFoldDB" id="A0A2P2DY26"/>
<dbReference type="CDD" id="cd18808">
    <property type="entry name" value="SF1_C_Upf1"/>
    <property type="match status" value="1"/>
</dbReference>
<evidence type="ECO:0000256" key="6">
    <source>
        <dbReference type="SAM" id="Coils"/>
    </source>
</evidence>
<evidence type="ECO:0000259" key="7">
    <source>
        <dbReference type="Pfam" id="PF13086"/>
    </source>
</evidence>
<evidence type="ECO:0000256" key="1">
    <source>
        <dbReference type="ARBA" id="ARBA00007913"/>
    </source>
</evidence>
<dbReference type="GO" id="GO:0005524">
    <property type="term" value="F:ATP binding"/>
    <property type="evidence" value="ECO:0007669"/>
    <property type="project" value="UniProtKB-KW"/>
</dbReference>
<evidence type="ECO:0000256" key="2">
    <source>
        <dbReference type="ARBA" id="ARBA00022741"/>
    </source>
</evidence>
<keyword evidence="2" id="KW-0547">Nucleotide-binding</keyword>
<feature type="domain" description="DNA2/NAM7 helicase helicase" evidence="7">
    <location>
        <begin position="167"/>
        <end position="377"/>
    </location>
</feature>
<dbReference type="Pfam" id="PF13087">
    <property type="entry name" value="AAA_12"/>
    <property type="match status" value="1"/>
</dbReference>
<evidence type="ECO:0000313" key="10">
    <source>
        <dbReference type="Proteomes" id="UP000245133"/>
    </source>
</evidence>
<dbReference type="InterPro" id="IPR047187">
    <property type="entry name" value="SF1_C_Upf1"/>
</dbReference>
<feature type="domain" description="DNA2/NAM7 helicase-like C-terminal" evidence="8">
    <location>
        <begin position="396"/>
        <end position="572"/>
    </location>
</feature>
<gene>
    <name evidence="9" type="ORF">LPTSP4_10550</name>
</gene>
<accession>A0A2P2DY26</accession>
<protein>
    <submittedName>
        <fullName evidence="9">AAA domain protein</fullName>
    </submittedName>
</protein>
<evidence type="ECO:0000256" key="3">
    <source>
        <dbReference type="ARBA" id="ARBA00022801"/>
    </source>
</evidence>
<dbReference type="FunFam" id="3.40.50.300:FF:000326">
    <property type="entry name" value="P-loop containing nucleoside triphosphate hydrolase"/>
    <property type="match status" value="1"/>
</dbReference>
<name>A0A2P2DY26_9LEPT</name>
<dbReference type="PANTHER" id="PTHR43788:SF8">
    <property type="entry name" value="DNA-BINDING PROTEIN SMUBP-2"/>
    <property type="match status" value="1"/>
</dbReference>
<comment type="similarity">
    <text evidence="1">Belongs to the DNA2/NAM7 helicase family.</text>
</comment>
<dbReference type="Pfam" id="PF13086">
    <property type="entry name" value="AAA_11"/>
    <property type="match status" value="1"/>
</dbReference>
<keyword evidence="6" id="KW-0175">Coiled coil</keyword>
<evidence type="ECO:0000256" key="4">
    <source>
        <dbReference type="ARBA" id="ARBA00022806"/>
    </source>
</evidence>
<feature type="coiled-coil region" evidence="6">
    <location>
        <begin position="253"/>
        <end position="313"/>
    </location>
</feature>